<gene>
    <name evidence="3" type="primary">hflK_1</name>
    <name evidence="3" type="ORF">Pla163_09970</name>
</gene>
<comment type="subcellular location">
    <subcellularLocation>
        <location evidence="1">Membrane</location>
        <topology evidence="1">Single-pass membrane protein</topology>
    </subcellularLocation>
</comment>
<keyword evidence="3" id="KW-0645">Protease</keyword>
<dbReference type="SUPFAM" id="SSF117892">
    <property type="entry name" value="Band 7/SPFH domain"/>
    <property type="match status" value="1"/>
</dbReference>
<dbReference type="Pfam" id="PF01145">
    <property type="entry name" value="Band_7"/>
    <property type="match status" value="1"/>
</dbReference>
<dbReference type="GO" id="GO:0016020">
    <property type="term" value="C:membrane"/>
    <property type="evidence" value="ECO:0007669"/>
    <property type="project" value="UniProtKB-SubCell"/>
</dbReference>
<dbReference type="OrthoDB" id="9779595at2"/>
<keyword evidence="4" id="KW-1185">Reference proteome</keyword>
<reference evidence="3 4" key="1">
    <citation type="submission" date="2019-02" db="EMBL/GenBank/DDBJ databases">
        <title>Deep-cultivation of Planctomycetes and their phenomic and genomic characterization uncovers novel biology.</title>
        <authorList>
            <person name="Wiegand S."/>
            <person name="Jogler M."/>
            <person name="Boedeker C."/>
            <person name="Pinto D."/>
            <person name="Vollmers J."/>
            <person name="Rivas-Marin E."/>
            <person name="Kohn T."/>
            <person name="Peeters S.H."/>
            <person name="Heuer A."/>
            <person name="Rast P."/>
            <person name="Oberbeckmann S."/>
            <person name="Bunk B."/>
            <person name="Jeske O."/>
            <person name="Meyerdierks A."/>
            <person name="Storesund J.E."/>
            <person name="Kallscheuer N."/>
            <person name="Luecker S."/>
            <person name="Lage O.M."/>
            <person name="Pohl T."/>
            <person name="Merkel B.J."/>
            <person name="Hornburger P."/>
            <person name="Mueller R.-W."/>
            <person name="Bruemmer F."/>
            <person name="Labrenz M."/>
            <person name="Spormann A.M."/>
            <person name="Op den Camp H."/>
            <person name="Overmann J."/>
            <person name="Amann R."/>
            <person name="Jetten M.S.M."/>
            <person name="Mascher T."/>
            <person name="Medema M.H."/>
            <person name="Devos D.P."/>
            <person name="Kaster A.-K."/>
            <person name="Ovreas L."/>
            <person name="Rohde M."/>
            <person name="Galperin M.Y."/>
            <person name="Jogler C."/>
        </authorList>
    </citation>
    <scope>NUCLEOTIDE SEQUENCE [LARGE SCALE GENOMIC DNA]</scope>
    <source>
        <strain evidence="3 4">Pla163</strain>
    </source>
</reference>
<feature type="domain" description="Band 7" evidence="2">
    <location>
        <begin position="57"/>
        <end position="252"/>
    </location>
</feature>
<keyword evidence="3" id="KW-0378">Hydrolase</keyword>
<proteinExistence type="predicted"/>
<dbReference type="InterPro" id="IPR036013">
    <property type="entry name" value="Band_7/SPFH_dom_sf"/>
</dbReference>
<protein>
    <submittedName>
        <fullName evidence="3">Modulator of FtsH protease HflK</fullName>
    </submittedName>
</protein>
<dbReference type="EMBL" id="CP036290">
    <property type="protein sequence ID" value="QDU83896.1"/>
    <property type="molecule type" value="Genomic_DNA"/>
</dbReference>
<dbReference type="Gene3D" id="3.30.479.30">
    <property type="entry name" value="Band 7 domain"/>
    <property type="match status" value="1"/>
</dbReference>
<dbReference type="RefSeq" id="WP_145184430.1">
    <property type="nucleotide sequence ID" value="NZ_CP036290.1"/>
</dbReference>
<evidence type="ECO:0000259" key="2">
    <source>
        <dbReference type="SMART" id="SM00244"/>
    </source>
</evidence>
<dbReference type="GO" id="GO:0006508">
    <property type="term" value="P:proteolysis"/>
    <property type="evidence" value="ECO:0007669"/>
    <property type="project" value="UniProtKB-KW"/>
</dbReference>
<sequence>MPTRPLTATGTTDVAELQIRRVGETQHLFQPLLASLNWLVARIGWILGGLALVYLASGITFVRENEVALVQRFGRLVGDTPAEQIQRPGLLLALPFPIDRVQRIPVDLVRQVEIDDLDATDAMLRDDPYGQEQGDTIDPVAEGYLVTGDRALMQTRLVARYRVSDPIAWALGADEATRERLVHDSVQAAATTIFTTYGALDLFAGLRFLPTQIRDVAQARLDAVNSGIDLAEVSIGTISFPRQVKAAVEDVRTAVNVARARITQADGERRRDLELFRRELAQILAEQRGYAREVVARVEGAIAAYDEVLPQYLLAPELVRDRMLRAGVVRILRESGARISFAPPPADGRYAELRFTLSPDRRIDAVDDAGDAEH</sequence>
<evidence type="ECO:0000313" key="3">
    <source>
        <dbReference type="EMBL" id="QDU83896.1"/>
    </source>
</evidence>
<dbReference type="SMART" id="SM00244">
    <property type="entry name" value="PHB"/>
    <property type="match status" value="1"/>
</dbReference>
<organism evidence="3 4">
    <name type="scientific">Rohdeia mirabilis</name>
    <dbReference type="NCBI Taxonomy" id="2528008"/>
    <lineage>
        <taxon>Bacteria</taxon>
        <taxon>Pseudomonadati</taxon>
        <taxon>Planctomycetota</taxon>
        <taxon>Planctomycetia</taxon>
        <taxon>Planctomycetia incertae sedis</taxon>
        <taxon>Rohdeia</taxon>
    </lineage>
</organism>
<name>A0A518CXG3_9BACT</name>
<accession>A0A518CXG3</accession>
<evidence type="ECO:0000256" key="1">
    <source>
        <dbReference type="ARBA" id="ARBA00004167"/>
    </source>
</evidence>
<evidence type="ECO:0000313" key="4">
    <source>
        <dbReference type="Proteomes" id="UP000319342"/>
    </source>
</evidence>
<dbReference type="Proteomes" id="UP000319342">
    <property type="component" value="Chromosome"/>
</dbReference>
<dbReference type="GO" id="GO:0008233">
    <property type="term" value="F:peptidase activity"/>
    <property type="evidence" value="ECO:0007669"/>
    <property type="project" value="UniProtKB-KW"/>
</dbReference>
<dbReference type="AlphaFoldDB" id="A0A518CXG3"/>
<dbReference type="InterPro" id="IPR001107">
    <property type="entry name" value="Band_7"/>
</dbReference>